<protein>
    <submittedName>
        <fullName evidence="3">Uncharacterized protein</fullName>
    </submittedName>
</protein>
<evidence type="ECO:0000256" key="1">
    <source>
        <dbReference type="SAM" id="Coils"/>
    </source>
</evidence>
<keyword evidence="1" id="KW-0175">Coiled coil</keyword>
<reference evidence="3" key="1">
    <citation type="submission" date="2022-10" db="EMBL/GenBank/DDBJ databases">
        <authorList>
            <person name="Koch H."/>
        </authorList>
    </citation>
    <scope>NUCLEOTIDE SEQUENCE</scope>
    <source>
        <strain evidence="3">DNF</strain>
    </source>
</reference>
<dbReference type="AlphaFoldDB" id="A0AA86N1H7"/>
<dbReference type="Proteomes" id="UP001179121">
    <property type="component" value="Chromosome"/>
</dbReference>
<feature type="coiled-coil region" evidence="1">
    <location>
        <begin position="54"/>
        <end position="113"/>
    </location>
</feature>
<name>A0AA86N1H7_9BACT</name>
<accession>A0AA86N1H7</accession>
<gene>
    <name evidence="3" type="ORF">DNFV4_03502</name>
</gene>
<proteinExistence type="predicted"/>
<dbReference type="RefSeq" id="WP_289269963.1">
    <property type="nucleotide sequence ID" value="NZ_OX365700.1"/>
</dbReference>
<evidence type="ECO:0000313" key="4">
    <source>
        <dbReference type="Proteomes" id="UP001179121"/>
    </source>
</evidence>
<organism evidence="3 4">
    <name type="scientific">Nitrospira tepida</name>
    <dbReference type="NCBI Taxonomy" id="2973512"/>
    <lineage>
        <taxon>Bacteria</taxon>
        <taxon>Pseudomonadati</taxon>
        <taxon>Nitrospirota</taxon>
        <taxon>Nitrospiria</taxon>
        <taxon>Nitrospirales</taxon>
        <taxon>Nitrospiraceae</taxon>
        <taxon>Nitrospira</taxon>
    </lineage>
</organism>
<evidence type="ECO:0000256" key="2">
    <source>
        <dbReference type="SAM" id="MobiDB-lite"/>
    </source>
</evidence>
<dbReference type="EMBL" id="OX365700">
    <property type="protein sequence ID" value="CAI4033070.1"/>
    <property type="molecule type" value="Genomic_DNA"/>
</dbReference>
<keyword evidence="4" id="KW-1185">Reference proteome</keyword>
<dbReference type="KEGG" id="nti:DNFV4_03502"/>
<feature type="region of interest" description="Disordered" evidence="2">
    <location>
        <begin position="1"/>
        <end position="23"/>
    </location>
</feature>
<sequence length="268" mass="29406">MPQTVKPPLTEPSTAPQPPRIDRPTFRAIGLVPIALWLIATACKPDDAPLKAENEALRKQLARQESVLNSLQDGTKVMQQQIDLLNQELRDAKKETQRAHDETERVRAEAKEATLKFEAQVAQTKKLSAEVQRTAAAQAAFTVRAEEKGAQVEDLPRPFALVARAAEEALARNGYAIRVSVKTDQKAVYVTERKVSPPTSLEASGFRNQFLIALQIPSASVTRLSVKAEFEKLAQGGRILTAGPDETAEIERRLIAEISKAVAAKDKL</sequence>
<evidence type="ECO:0000313" key="3">
    <source>
        <dbReference type="EMBL" id="CAI4033070.1"/>
    </source>
</evidence>